<dbReference type="InterPro" id="IPR057230">
    <property type="entry name" value="DUF7908"/>
</dbReference>
<feature type="region of interest" description="Disordered" evidence="1">
    <location>
        <begin position="311"/>
        <end position="330"/>
    </location>
</feature>
<dbReference type="AlphaFoldDB" id="W7MRW2"/>
<dbReference type="OrthoDB" id="3563678at2759"/>
<proteinExistence type="predicted"/>
<dbReference type="Pfam" id="PF25485">
    <property type="entry name" value="DUF7908"/>
    <property type="match status" value="1"/>
</dbReference>
<dbReference type="KEGG" id="fvr:FVEG_12176"/>
<feature type="region of interest" description="Disordered" evidence="1">
    <location>
        <begin position="573"/>
        <end position="629"/>
    </location>
</feature>
<dbReference type="VEuPathDB" id="FungiDB:FVEG_12176"/>
<reference evidence="3 4" key="1">
    <citation type="journal article" date="2010" name="Nature">
        <title>Comparative genomics reveals mobile pathogenicity chromosomes in Fusarium.</title>
        <authorList>
            <person name="Ma L.J."/>
            <person name="van der Does H.C."/>
            <person name="Borkovich K.A."/>
            <person name="Coleman J.J."/>
            <person name="Daboussi M.J."/>
            <person name="Di Pietro A."/>
            <person name="Dufresne M."/>
            <person name="Freitag M."/>
            <person name="Grabherr M."/>
            <person name="Henrissat B."/>
            <person name="Houterman P.M."/>
            <person name="Kang S."/>
            <person name="Shim W.B."/>
            <person name="Woloshuk C."/>
            <person name="Xie X."/>
            <person name="Xu J.R."/>
            <person name="Antoniw J."/>
            <person name="Baker S.E."/>
            <person name="Bluhm B.H."/>
            <person name="Breakspear A."/>
            <person name="Brown D.W."/>
            <person name="Butchko R.A."/>
            <person name="Chapman S."/>
            <person name="Coulson R."/>
            <person name="Coutinho P.M."/>
            <person name="Danchin E.G."/>
            <person name="Diener A."/>
            <person name="Gale L.R."/>
            <person name="Gardiner D.M."/>
            <person name="Goff S."/>
            <person name="Hammond-Kosack K.E."/>
            <person name="Hilburn K."/>
            <person name="Hua-Van A."/>
            <person name="Jonkers W."/>
            <person name="Kazan K."/>
            <person name="Kodira C.D."/>
            <person name="Koehrsen M."/>
            <person name="Kumar L."/>
            <person name="Lee Y.H."/>
            <person name="Li L."/>
            <person name="Manners J.M."/>
            <person name="Miranda-Saavedra D."/>
            <person name="Mukherjee M."/>
            <person name="Park G."/>
            <person name="Park J."/>
            <person name="Park S.Y."/>
            <person name="Proctor R.H."/>
            <person name="Regev A."/>
            <person name="Ruiz-Roldan M.C."/>
            <person name="Sain D."/>
            <person name="Sakthikumar S."/>
            <person name="Sykes S."/>
            <person name="Schwartz D.C."/>
            <person name="Turgeon B.G."/>
            <person name="Wapinski I."/>
            <person name="Yoder O."/>
            <person name="Young S."/>
            <person name="Zeng Q."/>
            <person name="Zhou S."/>
            <person name="Galagan J."/>
            <person name="Cuomo C.A."/>
            <person name="Kistler H.C."/>
            <person name="Rep M."/>
        </authorList>
    </citation>
    <scope>NUCLEOTIDE SEQUENCE [LARGE SCALE GENOMIC DNA]</scope>
    <source>
        <strain evidence="4">M3125 / FGSC 7600</strain>
    </source>
</reference>
<name>W7MRW2_GIBM7</name>
<feature type="compositionally biased region" description="Polar residues" evidence="1">
    <location>
        <begin position="815"/>
        <end position="856"/>
    </location>
</feature>
<dbReference type="EMBL" id="DS022260">
    <property type="protein sequence ID" value="EWG53836.1"/>
    <property type="molecule type" value="Genomic_DNA"/>
</dbReference>
<evidence type="ECO:0000313" key="3">
    <source>
        <dbReference type="EMBL" id="EWG53836.1"/>
    </source>
</evidence>
<evidence type="ECO:0000256" key="1">
    <source>
        <dbReference type="SAM" id="MobiDB-lite"/>
    </source>
</evidence>
<dbReference type="GeneID" id="30069640"/>
<accession>W7MRW2</accession>
<feature type="compositionally biased region" description="Low complexity" evidence="1">
    <location>
        <begin position="606"/>
        <end position="622"/>
    </location>
</feature>
<feature type="region of interest" description="Disordered" evidence="1">
    <location>
        <begin position="355"/>
        <end position="395"/>
    </location>
</feature>
<sequence length="1114" mass="118828">MLSFQRADHFTATNISHCLVALGPFALILIRSRCRSKFSIYHSCGRCCFHVKMKGNIGAFALLSGLVSGAAAVDAKDVQFADQDPGTYCITYLSTYLAPVSIATGVPRPAENTTDVELISTSTTAARSSDLASSVASSAAASTTLEPTGERIILLVDPSGGNTKRDIGGFVGDGNPDICTFATIFTLGNGQLSEDGVPVSYLGDGYQKLQASSSTSDSTVSTTFSSEGGALRFRNPALPNGGASFCQTPSDGQVYMTFGSEPSGCVPVSLNVYRAEQCINGRIDGLGPTTTSTKTDETISTHSAEIYSTVTHSTEALSTEEASASASAETMTTLSTAGASAETSFIEPSIASTFSTEGSGVSMGSSSSDSPASQETEAPSSTLTDEPTATQSQGDVVITNAVSNGRFSIKDPNSASGIFGFDAEGQAEQRNGDCYKGDGSSDNGCVALGSSSDSQKRAFGGLASISQFLTNLAPSRNVLYTVQFYYVVITAGGSQACSVNGYLGNTQFYTMGLFTSGGVSVSWNRVLTTVMADSRSASFGISLSCTGNGLALIYVDSVFVSNQVTPDNIDQFQLDFGDSDTPEETTSRLPSTPTSEPANQVTSIEPVTTTTNSPPATTTGYTRPEIPSQEVCPDGYRPPGFCGQKWPKPSEPFCEYRSQPNAQAVAYPLSEYPMQGMDIQKCALTCAYIDGCFAFAVNNNPRYPCNFILEPLRLQGWTTGDPNRVLEWSELACFNCQLCDESQSQTTAGVTGAPVESETTIIAEPSTRVPQNTTRWLPEPQTSSGGLEPTPGTKSTSMRPPRPETSVDVEPTFIEGTTTVPETSHTSARTPVVDTSSEAPEVSTPLSRDSTSLTEDATSTTQEPTSTSETTTASSTPTETCKYTHGEMCNFDRFNYPKDVLCSWGDKLTSRSFWLETRESYPHQDRAEECIAICQGHPLCLTAGYSQFENRCYFSELPLLKENFVTEENDWKKQVWLDTRCYTDCEACVPDSVPKGPPDMCAYTLGDECKPVANPPAGTLCNYEAYMGGGWVDGNDPNLITVYTEYAQATPRRCAAICRAYPGCKGSGYKDDRCKFSVYKLALSGMPIPLETNQDPSMNSIWDDPACWTCPGCQ</sequence>
<dbReference type="RefSeq" id="XP_018760027.1">
    <property type="nucleotide sequence ID" value="XM_018901529.1"/>
</dbReference>
<feature type="compositionally biased region" description="Low complexity" evidence="1">
    <location>
        <begin position="355"/>
        <end position="373"/>
    </location>
</feature>
<feature type="compositionally biased region" description="Low complexity" evidence="1">
    <location>
        <begin position="857"/>
        <end position="879"/>
    </location>
</feature>
<feature type="compositionally biased region" description="Polar residues" evidence="1">
    <location>
        <begin position="768"/>
        <end position="785"/>
    </location>
</feature>
<gene>
    <name evidence="3" type="ORF">FVEG_12176</name>
</gene>
<feature type="compositionally biased region" description="Polar residues" evidence="1">
    <location>
        <begin position="587"/>
        <end position="605"/>
    </location>
</feature>
<dbReference type="EMBL" id="CM000581">
    <property type="protein sequence ID" value="EWG53836.1"/>
    <property type="molecule type" value="Genomic_DNA"/>
</dbReference>
<feature type="compositionally biased region" description="Low complexity" evidence="1">
    <location>
        <begin position="313"/>
        <end position="330"/>
    </location>
</feature>
<feature type="region of interest" description="Disordered" evidence="1">
    <location>
        <begin position="746"/>
        <end position="879"/>
    </location>
</feature>
<feature type="domain" description="DUF7908" evidence="2">
    <location>
        <begin position="147"/>
        <end position="274"/>
    </location>
</feature>
<evidence type="ECO:0000313" key="4">
    <source>
        <dbReference type="Proteomes" id="UP000009096"/>
    </source>
</evidence>
<keyword evidence="4" id="KW-1185">Reference proteome</keyword>
<organism evidence="3 4">
    <name type="scientific">Gibberella moniliformis (strain M3125 / FGSC 7600)</name>
    <name type="common">Maize ear and stalk rot fungus</name>
    <name type="synonym">Fusarium verticillioides</name>
    <dbReference type="NCBI Taxonomy" id="334819"/>
    <lineage>
        <taxon>Eukaryota</taxon>
        <taxon>Fungi</taxon>
        <taxon>Dikarya</taxon>
        <taxon>Ascomycota</taxon>
        <taxon>Pezizomycotina</taxon>
        <taxon>Sordariomycetes</taxon>
        <taxon>Hypocreomycetidae</taxon>
        <taxon>Hypocreales</taxon>
        <taxon>Nectriaceae</taxon>
        <taxon>Fusarium</taxon>
        <taxon>Fusarium fujikuroi species complex</taxon>
    </lineage>
</organism>
<evidence type="ECO:0000259" key="2">
    <source>
        <dbReference type="Pfam" id="PF25485"/>
    </source>
</evidence>
<protein>
    <recommendedName>
        <fullName evidence="2">DUF7908 domain-containing protein</fullName>
    </recommendedName>
</protein>
<dbReference type="Proteomes" id="UP000009096">
    <property type="component" value="Chromosome 4"/>
</dbReference>
<dbReference type="eggNOG" id="ENOG502RS7C">
    <property type="taxonomic scope" value="Eukaryota"/>
</dbReference>
<feature type="compositionally biased region" description="Polar residues" evidence="1">
    <location>
        <begin position="374"/>
        <end position="395"/>
    </location>
</feature>